<keyword evidence="1" id="KW-0732">Signal</keyword>
<dbReference type="OMA" id="FIENHEW"/>
<sequence length="172" mass="19853">MAQDCSLTALLRLVFLFGSIFVQTYALDCGFYHIQSVASGKNVEGHQQGLPLFVGLNLTVTLPTPHGSHEKDYTIWHIEKRSSGPNLRKPRYTIQNNATKMYVHLYRETPNLTVLIAEEEPTFFDLDFIENHEWSIQLSKHLNEVKSLWTIHEQYHQHAVLQSAVQLEKNYS</sequence>
<reference evidence="3" key="1">
    <citation type="journal article" date="2012" name="Proc. Natl. Acad. Sci. U.S.A.">
        <title>Genome sequence of the button mushroom Agaricus bisporus reveals mechanisms governing adaptation to a humic-rich ecological niche.</title>
        <authorList>
            <person name="Morin E."/>
            <person name="Kohler A."/>
            <person name="Baker A.R."/>
            <person name="Foulongne-Oriol M."/>
            <person name="Lombard V."/>
            <person name="Nagy L.G."/>
            <person name="Ohm R.A."/>
            <person name="Patyshakuliyeva A."/>
            <person name="Brun A."/>
            <person name="Aerts A.L."/>
            <person name="Bailey A.M."/>
            <person name="Billette C."/>
            <person name="Coutinho P.M."/>
            <person name="Deakin G."/>
            <person name="Doddapaneni H."/>
            <person name="Floudas D."/>
            <person name="Grimwood J."/>
            <person name="Hilden K."/>
            <person name="Kuees U."/>
            <person name="LaButti K.M."/>
            <person name="Lapidus A."/>
            <person name="Lindquist E.A."/>
            <person name="Lucas S.M."/>
            <person name="Murat C."/>
            <person name="Riley R.W."/>
            <person name="Salamov A.A."/>
            <person name="Schmutz J."/>
            <person name="Subramanian V."/>
            <person name="Woesten H.A.B."/>
            <person name="Xu J."/>
            <person name="Eastwood D.C."/>
            <person name="Foster G.D."/>
            <person name="Sonnenberg A.S."/>
            <person name="Cullen D."/>
            <person name="de Vries R.P."/>
            <person name="Lundell T."/>
            <person name="Hibbett D.S."/>
            <person name="Henrissat B."/>
            <person name="Burton K.S."/>
            <person name="Kerrigan R.W."/>
            <person name="Challen M.P."/>
            <person name="Grigoriev I.V."/>
            <person name="Martin F."/>
        </authorList>
    </citation>
    <scope>NUCLEOTIDE SEQUENCE [LARGE SCALE GENOMIC DNA]</scope>
    <source>
        <strain evidence="3">JB137-S8 / ATCC MYA-4627 / FGSC 10392</strain>
    </source>
</reference>
<protein>
    <submittedName>
        <fullName evidence="2">Uncharacterized protein</fullName>
    </submittedName>
</protein>
<organism evidence="2 3">
    <name type="scientific">Agaricus bisporus var. burnettii (strain JB137-S8 / ATCC MYA-4627 / FGSC 10392)</name>
    <name type="common">White button mushroom</name>
    <dbReference type="NCBI Taxonomy" id="597362"/>
    <lineage>
        <taxon>Eukaryota</taxon>
        <taxon>Fungi</taxon>
        <taxon>Dikarya</taxon>
        <taxon>Basidiomycota</taxon>
        <taxon>Agaricomycotina</taxon>
        <taxon>Agaricomycetes</taxon>
        <taxon>Agaricomycetidae</taxon>
        <taxon>Agaricales</taxon>
        <taxon>Agaricineae</taxon>
        <taxon>Agaricaceae</taxon>
        <taxon>Agaricus</taxon>
    </lineage>
</organism>
<evidence type="ECO:0000256" key="1">
    <source>
        <dbReference type="SAM" id="SignalP"/>
    </source>
</evidence>
<proteinExistence type="predicted"/>
<dbReference type="InParanoid" id="K5WS82"/>
<feature type="chain" id="PRO_5003885802" evidence="1">
    <location>
        <begin position="27"/>
        <end position="172"/>
    </location>
</feature>
<evidence type="ECO:0000313" key="2">
    <source>
        <dbReference type="EMBL" id="EKM78261.1"/>
    </source>
</evidence>
<dbReference type="GeneID" id="18822420"/>
<dbReference type="RefSeq" id="XP_007330956.1">
    <property type="nucleotide sequence ID" value="XM_007330894.1"/>
</dbReference>
<name>K5WS82_AGABU</name>
<feature type="signal peptide" evidence="1">
    <location>
        <begin position="1"/>
        <end position="26"/>
    </location>
</feature>
<dbReference type="KEGG" id="abp:AGABI1DRAFT107491"/>
<dbReference type="OrthoDB" id="10464461at2759"/>
<keyword evidence="3" id="KW-1185">Reference proteome</keyword>
<gene>
    <name evidence="2" type="ORF">AGABI1DRAFT_107491</name>
</gene>
<dbReference type="EMBL" id="JH971392">
    <property type="protein sequence ID" value="EKM78261.1"/>
    <property type="molecule type" value="Genomic_DNA"/>
</dbReference>
<dbReference type="AlphaFoldDB" id="K5WS82"/>
<dbReference type="HOGENOM" id="CLU_1554796_0_0_1"/>
<evidence type="ECO:0000313" key="3">
    <source>
        <dbReference type="Proteomes" id="UP000008493"/>
    </source>
</evidence>
<accession>K5WS82</accession>
<dbReference type="Proteomes" id="UP000008493">
    <property type="component" value="Unassembled WGS sequence"/>
</dbReference>